<dbReference type="InterPro" id="IPR001567">
    <property type="entry name" value="Pept_M3A_M3B_dom"/>
</dbReference>
<protein>
    <submittedName>
        <fullName evidence="9">Peptidyl-dipeptidase dcp</fullName>
        <ecNumber evidence="9">3.4.15.5</ecNumber>
    </submittedName>
</protein>
<dbReference type="InterPro" id="IPR024079">
    <property type="entry name" value="MetalloPept_cat_dom_sf"/>
</dbReference>
<dbReference type="EMBL" id="SNRY01000294">
    <property type="protein sequence ID" value="KAA6342999.1"/>
    <property type="molecule type" value="Genomic_DNA"/>
</dbReference>
<dbReference type="CDD" id="cd06456">
    <property type="entry name" value="M3A_DCP"/>
    <property type="match status" value="1"/>
</dbReference>
<keyword evidence="5 9" id="KW-0378">Hydrolase</keyword>
<evidence type="ECO:0000256" key="6">
    <source>
        <dbReference type="ARBA" id="ARBA00022833"/>
    </source>
</evidence>
<comment type="caution">
    <text evidence="9">The sequence shown here is derived from an EMBL/GenBank/DDBJ whole genome shotgun (WGS) entry which is preliminary data.</text>
</comment>
<dbReference type="GO" id="GO:0046872">
    <property type="term" value="F:metal ion binding"/>
    <property type="evidence" value="ECO:0007669"/>
    <property type="project" value="UniProtKB-KW"/>
</dbReference>
<evidence type="ECO:0000259" key="8">
    <source>
        <dbReference type="Pfam" id="PF01432"/>
    </source>
</evidence>
<comment type="similarity">
    <text evidence="2">Belongs to the peptidase M3 family.</text>
</comment>
<evidence type="ECO:0000256" key="3">
    <source>
        <dbReference type="ARBA" id="ARBA00022670"/>
    </source>
</evidence>
<dbReference type="GO" id="GO:0008241">
    <property type="term" value="F:peptidyl-dipeptidase activity"/>
    <property type="evidence" value="ECO:0007669"/>
    <property type="project" value="UniProtKB-EC"/>
</dbReference>
<comment type="cofactor">
    <cofactor evidence="1">
        <name>Zn(2+)</name>
        <dbReference type="ChEBI" id="CHEBI:29105"/>
    </cofactor>
</comment>
<keyword evidence="7" id="KW-0482">Metalloprotease</keyword>
<keyword evidence="6" id="KW-0862">Zinc</keyword>
<dbReference type="AlphaFoldDB" id="A0A5J4SA59"/>
<dbReference type="PANTHER" id="PTHR43660:SF1">
    <property type="entry name" value="DIPEPTIDYL CARBOXYPEPTIDASE"/>
    <property type="match status" value="1"/>
</dbReference>
<gene>
    <name evidence="9" type="ORF">EZS27_009273</name>
</gene>
<dbReference type="Pfam" id="PF01432">
    <property type="entry name" value="Peptidase_M3"/>
    <property type="match status" value="1"/>
</dbReference>
<keyword evidence="9" id="KW-0121">Carboxypeptidase</keyword>
<dbReference type="SUPFAM" id="SSF55486">
    <property type="entry name" value="Metalloproteases ('zincins'), catalytic domain"/>
    <property type="match status" value="1"/>
</dbReference>
<keyword evidence="3" id="KW-0645">Protease</keyword>
<evidence type="ECO:0000256" key="1">
    <source>
        <dbReference type="ARBA" id="ARBA00001947"/>
    </source>
</evidence>
<organism evidence="9">
    <name type="scientific">termite gut metagenome</name>
    <dbReference type="NCBI Taxonomy" id="433724"/>
    <lineage>
        <taxon>unclassified sequences</taxon>
        <taxon>metagenomes</taxon>
        <taxon>organismal metagenomes</taxon>
    </lineage>
</organism>
<dbReference type="InterPro" id="IPR045090">
    <property type="entry name" value="Pept_M3A_M3B"/>
</dbReference>
<sequence>MFIYSLNVTSISRKKIVILLTLASIITMTQAQNPFFEAYNAPRQTVPFDKLKTEHYEPAILEGMRRHSAEIDEIVNNSQKPIFANTVAAYEKSGKFLNRVTTVFGNLRSAETNDEMQALAQKMVPLLSEHSNNINLNEKFFARIKAVYEQKDKLNLTLEQSKLLENMYDGFIRRGANLRGEDREKYRTLSKELSTLTLQYSENNLKETNNYQLLLTEKSQLSGLPESAIEAAAQTAKEKGVEGWVFTLQAPSYGPFMTYADNRELRRELYMAYNSKCTHDNKYNNQEIVKRIANVHLETAQLLGYRNYAEYTLKKRMAETSDAVYNLLNQLIDAYTPTAHKEYEDAQALARETQGNDFRVMPWDWSYYSDKLKNQKYSINTEMLRPYFELAKVKEGVFGLATRLYEITFKKNSDIPVYHKDVDAYEVFDKDGKYLAVLYTDFYPRAGKRSGAWMTSFKQQWIDEETGENSRPHVTIVMNFTKPTQDKPALLTFEEVTTFLHEFGHSLHGMFANTTYAGLSGTSVYRDFVELPSQLMENFAIEKEFLNTFARHYQTGELIPDQLIQRLKDASNFNAGYACLRQLSFGLLDMAWYTRITPFEGDVKAYEQQAWAKAQLLPVVPEACMSTQFSHIFAGGYSAGYYSYKWSEVLDADAFEVFKQNGIFDKKTAESFRENILSKGGTEHPMTLYKRFRGQEPSIDALLIRNGVK</sequence>
<evidence type="ECO:0000256" key="5">
    <source>
        <dbReference type="ARBA" id="ARBA00022801"/>
    </source>
</evidence>
<dbReference type="Gene3D" id="1.10.1370.10">
    <property type="entry name" value="Neurolysin, domain 3"/>
    <property type="match status" value="1"/>
</dbReference>
<dbReference type="GO" id="GO:0004180">
    <property type="term" value="F:carboxypeptidase activity"/>
    <property type="evidence" value="ECO:0007669"/>
    <property type="project" value="UniProtKB-KW"/>
</dbReference>
<dbReference type="GO" id="GO:0006508">
    <property type="term" value="P:proteolysis"/>
    <property type="evidence" value="ECO:0007669"/>
    <property type="project" value="UniProtKB-KW"/>
</dbReference>
<evidence type="ECO:0000256" key="7">
    <source>
        <dbReference type="ARBA" id="ARBA00023049"/>
    </source>
</evidence>
<dbReference type="Gene3D" id="3.40.390.10">
    <property type="entry name" value="Collagenase (Catalytic Domain)"/>
    <property type="match status" value="1"/>
</dbReference>
<evidence type="ECO:0000256" key="2">
    <source>
        <dbReference type="ARBA" id="ARBA00006040"/>
    </source>
</evidence>
<name>A0A5J4SA59_9ZZZZ</name>
<feature type="domain" description="Peptidase M3A/M3B catalytic" evidence="8">
    <location>
        <begin position="256"/>
        <end position="705"/>
    </location>
</feature>
<evidence type="ECO:0000313" key="9">
    <source>
        <dbReference type="EMBL" id="KAA6342999.1"/>
    </source>
</evidence>
<keyword evidence="4" id="KW-0479">Metal-binding</keyword>
<dbReference type="PANTHER" id="PTHR43660">
    <property type="entry name" value="DIPEPTIDYL CARBOXYPEPTIDASE"/>
    <property type="match status" value="1"/>
</dbReference>
<evidence type="ECO:0000256" key="4">
    <source>
        <dbReference type="ARBA" id="ARBA00022723"/>
    </source>
</evidence>
<dbReference type="GO" id="GO:0005829">
    <property type="term" value="C:cytosol"/>
    <property type="evidence" value="ECO:0007669"/>
    <property type="project" value="TreeGrafter"/>
</dbReference>
<proteinExistence type="inferred from homology"/>
<dbReference type="InterPro" id="IPR024077">
    <property type="entry name" value="Neurolysin/TOP_dom2"/>
</dbReference>
<accession>A0A5J4SA59</accession>
<dbReference type="InterPro" id="IPR034005">
    <property type="entry name" value="M3A_DCP"/>
</dbReference>
<dbReference type="EC" id="3.4.15.5" evidence="9"/>
<reference evidence="9" key="1">
    <citation type="submission" date="2019-03" db="EMBL/GenBank/DDBJ databases">
        <title>Single cell metagenomics reveals metabolic interactions within the superorganism composed of flagellate Streblomastix strix and complex community of Bacteroidetes bacteria on its surface.</title>
        <authorList>
            <person name="Treitli S.C."/>
            <person name="Kolisko M."/>
            <person name="Husnik F."/>
            <person name="Keeling P."/>
            <person name="Hampl V."/>
        </authorList>
    </citation>
    <scope>NUCLEOTIDE SEQUENCE</scope>
    <source>
        <strain evidence="9">STM</strain>
    </source>
</reference>
<dbReference type="GO" id="GO:0004222">
    <property type="term" value="F:metalloendopeptidase activity"/>
    <property type="evidence" value="ECO:0007669"/>
    <property type="project" value="InterPro"/>
</dbReference>
<dbReference type="FunFam" id="3.40.390.10:FF:000009">
    <property type="entry name" value="Oligopeptidase A"/>
    <property type="match status" value="1"/>
</dbReference>